<dbReference type="SUPFAM" id="SSF54506">
    <property type="entry name" value="Diaminopimelate epimerase-like"/>
    <property type="match status" value="2"/>
</dbReference>
<name>A0ABV9HYG8_9FLAO</name>
<evidence type="ECO:0000256" key="2">
    <source>
        <dbReference type="ARBA" id="ARBA00023235"/>
    </source>
</evidence>
<comment type="subunit">
    <text evidence="3">Homodimer.</text>
</comment>
<comment type="catalytic activity">
    <reaction evidence="3">
        <text>(2S,6S)-2,6-diaminopimelate = meso-2,6-diaminopimelate</text>
        <dbReference type="Rhea" id="RHEA:15393"/>
        <dbReference type="ChEBI" id="CHEBI:57609"/>
        <dbReference type="ChEBI" id="CHEBI:57791"/>
        <dbReference type="EC" id="5.1.1.7"/>
    </reaction>
</comment>
<feature type="binding site" evidence="3">
    <location>
        <begin position="199"/>
        <end position="200"/>
    </location>
    <ligand>
        <name>substrate</name>
    </ligand>
</feature>
<gene>
    <name evidence="3 5" type="primary">dapF</name>
    <name evidence="5" type="ORF">ACFO3O_10715</name>
</gene>
<keyword evidence="3" id="KW-0028">Amino-acid biosynthesis</keyword>
<feature type="active site" description="Proton donor" evidence="3">
    <location>
        <position position="74"/>
    </location>
</feature>
<dbReference type="EMBL" id="JBHSFV010000005">
    <property type="protein sequence ID" value="MFC4634381.1"/>
    <property type="molecule type" value="Genomic_DNA"/>
</dbReference>
<dbReference type="GO" id="GO:0008837">
    <property type="term" value="F:diaminopimelate epimerase activity"/>
    <property type="evidence" value="ECO:0007669"/>
    <property type="project" value="UniProtKB-EC"/>
</dbReference>
<feature type="site" description="Could be important to modulate the pK values of the two catalytic cysteine residues" evidence="3">
    <location>
        <position position="138"/>
    </location>
</feature>
<dbReference type="HAMAP" id="MF_00197">
    <property type="entry name" value="DAP_epimerase"/>
    <property type="match status" value="1"/>
</dbReference>
<evidence type="ECO:0000256" key="1">
    <source>
        <dbReference type="ARBA" id="ARBA00010219"/>
    </source>
</evidence>
<evidence type="ECO:0000256" key="3">
    <source>
        <dbReference type="HAMAP-Rule" id="MF_00197"/>
    </source>
</evidence>
<dbReference type="EC" id="5.1.1.7" evidence="3 4"/>
<comment type="pathway">
    <text evidence="3">Amino-acid biosynthesis; L-lysine biosynthesis via DAP pathway; DL-2,6-diaminopimelate from LL-2,6-diaminopimelate: step 1/1.</text>
</comment>
<comment type="caution">
    <text evidence="3">Lacks conserved residue(s) required for the propagation of feature annotation.</text>
</comment>
<protein>
    <recommendedName>
        <fullName evidence="3 4">Diaminopimelate epimerase</fullName>
        <shortName evidence="3">DAP epimerase</shortName>
        <ecNumber evidence="3 4">5.1.1.7</ecNumber>
    </recommendedName>
    <alternativeName>
        <fullName evidence="3">PLP-independent amino acid racemase</fullName>
    </alternativeName>
</protein>
<evidence type="ECO:0000256" key="4">
    <source>
        <dbReference type="NCBIfam" id="TIGR00652"/>
    </source>
</evidence>
<dbReference type="InterPro" id="IPR001653">
    <property type="entry name" value="DAP_epimerase_DapF"/>
</dbReference>
<feature type="binding site" evidence="3">
    <location>
        <begin position="75"/>
        <end position="76"/>
    </location>
    <ligand>
        <name>substrate</name>
    </ligand>
</feature>
<proteinExistence type="inferred from homology"/>
<keyword evidence="2 3" id="KW-0413">Isomerase</keyword>
<keyword evidence="6" id="KW-1185">Reference proteome</keyword>
<dbReference type="PANTHER" id="PTHR31689:SF0">
    <property type="entry name" value="DIAMINOPIMELATE EPIMERASE"/>
    <property type="match status" value="1"/>
</dbReference>
<dbReference type="RefSeq" id="WP_379978600.1">
    <property type="nucleotide sequence ID" value="NZ_JBHSFV010000005.1"/>
</dbReference>
<feature type="binding site" evidence="3">
    <location>
        <begin position="188"/>
        <end position="189"/>
    </location>
    <ligand>
        <name>substrate</name>
    </ligand>
</feature>
<feature type="site" description="Could be important to modulate the pK values of the two catalytic cysteine residues" evidence="3">
    <location>
        <position position="188"/>
    </location>
</feature>
<comment type="subcellular location">
    <subcellularLocation>
        <location evidence="3">Cytoplasm</location>
    </subcellularLocation>
</comment>
<feature type="binding site" evidence="3">
    <location>
        <position position="13"/>
    </location>
    <ligand>
        <name>substrate</name>
    </ligand>
</feature>
<comment type="function">
    <text evidence="3">Catalyzes the stereoinversion of LL-2,6-diaminopimelate (L,L-DAP) to meso-diaminopimelate (meso-DAP), a precursor of L-lysine and an essential component of the bacterial peptidoglycan.</text>
</comment>
<evidence type="ECO:0000313" key="5">
    <source>
        <dbReference type="EMBL" id="MFC4634381.1"/>
    </source>
</evidence>
<evidence type="ECO:0000313" key="6">
    <source>
        <dbReference type="Proteomes" id="UP001596043"/>
    </source>
</evidence>
<accession>A0ABV9HYG8</accession>
<reference evidence="6" key="1">
    <citation type="journal article" date="2019" name="Int. J. Syst. Evol. Microbiol.">
        <title>The Global Catalogue of Microorganisms (GCM) 10K type strain sequencing project: providing services to taxonomists for standard genome sequencing and annotation.</title>
        <authorList>
            <consortium name="The Broad Institute Genomics Platform"/>
            <consortium name="The Broad Institute Genome Sequencing Center for Infectious Disease"/>
            <person name="Wu L."/>
            <person name="Ma J."/>
        </authorList>
    </citation>
    <scope>NUCLEOTIDE SEQUENCE [LARGE SCALE GENOMIC DNA]</scope>
    <source>
        <strain evidence="6">YJ-61-S</strain>
    </source>
</reference>
<dbReference type="NCBIfam" id="TIGR00652">
    <property type="entry name" value="DapF"/>
    <property type="match status" value="1"/>
</dbReference>
<organism evidence="5 6">
    <name type="scientific">Dokdonia ponticola</name>
    <dbReference type="NCBI Taxonomy" id="2041041"/>
    <lineage>
        <taxon>Bacteria</taxon>
        <taxon>Pseudomonadati</taxon>
        <taxon>Bacteroidota</taxon>
        <taxon>Flavobacteriia</taxon>
        <taxon>Flavobacteriales</taxon>
        <taxon>Flavobacteriaceae</taxon>
        <taxon>Dokdonia</taxon>
    </lineage>
</organism>
<feature type="binding site" evidence="3">
    <location>
        <position position="65"/>
    </location>
    <ligand>
        <name>substrate</name>
    </ligand>
</feature>
<keyword evidence="3" id="KW-0963">Cytoplasm</keyword>
<feature type="active site" description="Proton acceptor" evidence="3">
    <location>
        <position position="198"/>
    </location>
</feature>
<dbReference type="PANTHER" id="PTHR31689">
    <property type="entry name" value="DIAMINOPIMELATE EPIMERASE, CHLOROPLASTIC"/>
    <property type="match status" value="1"/>
</dbReference>
<feature type="binding site" evidence="3">
    <location>
        <position position="170"/>
    </location>
    <ligand>
        <name>substrate</name>
    </ligand>
</feature>
<comment type="caution">
    <text evidence="5">The sequence shown here is derived from an EMBL/GenBank/DDBJ whole genome shotgun (WGS) entry which is preliminary data.</text>
</comment>
<dbReference type="Proteomes" id="UP001596043">
    <property type="component" value="Unassembled WGS sequence"/>
</dbReference>
<dbReference type="Pfam" id="PF01678">
    <property type="entry name" value="DAP_epimerase"/>
    <property type="match status" value="2"/>
</dbReference>
<dbReference type="Gene3D" id="3.10.310.10">
    <property type="entry name" value="Diaminopimelate Epimerase, Chain A, domain 1"/>
    <property type="match status" value="2"/>
</dbReference>
<comment type="similarity">
    <text evidence="1 3">Belongs to the diaminopimelate epimerase family.</text>
</comment>
<keyword evidence="3" id="KW-0457">Lysine biosynthesis</keyword>
<sequence>MTIPFSKYQGTGNDFVIIDNRRLFFPKDDTKLISRLCDRKFGIGADGLILLENHESLDFTMVYYNADGHESSMCGNGGRCIVAFAKALHVIQSTTLFMAIDGVHEATIENEIVHLKMQDVAKIDTKNTYSFLNTGSPHHVEISENLSALDVKTEGARIRYSDLYGSAGSNINFVSQKEENVFAVRTYERGVEDETLSCGTGVTAVALAMHNQGKATSNRLQLQVEGGELEVRFEKDDTGYHSIFLIGPATYVFKGEITW</sequence>